<dbReference type="AlphaFoldDB" id="A0A8H5AZL1"/>
<dbReference type="EMBL" id="JAACJJ010000048">
    <property type="protein sequence ID" value="KAF5313546.1"/>
    <property type="molecule type" value="Genomic_DNA"/>
</dbReference>
<feature type="region of interest" description="Disordered" evidence="1">
    <location>
        <begin position="336"/>
        <end position="372"/>
    </location>
</feature>
<keyword evidence="3" id="KW-1185">Reference proteome</keyword>
<accession>A0A8H5AZL1</accession>
<proteinExistence type="predicted"/>
<protein>
    <submittedName>
        <fullName evidence="2">Uncharacterized protein</fullName>
    </submittedName>
</protein>
<dbReference type="Proteomes" id="UP000567179">
    <property type="component" value="Unassembled WGS sequence"/>
</dbReference>
<feature type="compositionally biased region" description="Basic residues" evidence="1">
    <location>
        <begin position="253"/>
        <end position="273"/>
    </location>
</feature>
<evidence type="ECO:0000313" key="2">
    <source>
        <dbReference type="EMBL" id="KAF5313546.1"/>
    </source>
</evidence>
<gene>
    <name evidence="2" type="ORF">D9619_013743</name>
</gene>
<evidence type="ECO:0000256" key="1">
    <source>
        <dbReference type="SAM" id="MobiDB-lite"/>
    </source>
</evidence>
<comment type="caution">
    <text evidence="2">The sequence shown here is derived from an EMBL/GenBank/DDBJ whole genome shotgun (WGS) entry which is preliminary data.</text>
</comment>
<feature type="region of interest" description="Disordered" evidence="1">
    <location>
        <begin position="212"/>
        <end position="304"/>
    </location>
</feature>
<reference evidence="2 3" key="1">
    <citation type="journal article" date="2020" name="ISME J.">
        <title>Uncovering the hidden diversity of litter-decomposition mechanisms in mushroom-forming fungi.</title>
        <authorList>
            <person name="Floudas D."/>
            <person name="Bentzer J."/>
            <person name="Ahren D."/>
            <person name="Johansson T."/>
            <person name="Persson P."/>
            <person name="Tunlid A."/>
        </authorList>
    </citation>
    <scope>NUCLEOTIDE SEQUENCE [LARGE SCALE GENOMIC DNA]</scope>
    <source>
        <strain evidence="2 3">CBS 101986</strain>
    </source>
</reference>
<feature type="compositionally biased region" description="Basic and acidic residues" evidence="1">
    <location>
        <begin position="221"/>
        <end position="231"/>
    </location>
</feature>
<evidence type="ECO:0000313" key="3">
    <source>
        <dbReference type="Proteomes" id="UP000567179"/>
    </source>
</evidence>
<sequence>MAPLRIDDGGSDLDLVDGLSPVKTVLLGVLDGAVQGEADRIDAPLSSISGLPVHASPVVMPKSRAPANGSARADVASLQEQPHGPRAVHLGLHLGSISRAMTSVGAFSCIRTNEAHTQKLAKKHVWQAQRERDHTKAEERPWREKPRKAMLGDRNLFAMGAKAASTMPASGAVLGIDMQIFGEVPASSVSRSLSFFNCIILFPSRSDALMSIPGSSPAKGNNKDGQDYKNEDSEDEDDEGKELLAALQQHQRTNLRGKRRRPTHHPTSPRRRNALVDALLDDDDGEKGRSGKGGEQGTESWVKENSMDVDQVTVSGCAKYYDTDAALKSRLEMQCSQTPPKAAPGTGLHNRGVQARSWAWRGDQTVCGRSHE</sequence>
<name>A0A8H5AZL1_9AGAR</name>
<organism evidence="2 3">
    <name type="scientific">Psilocybe cf. subviscida</name>
    <dbReference type="NCBI Taxonomy" id="2480587"/>
    <lineage>
        <taxon>Eukaryota</taxon>
        <taxon>Fungi</taxon>
        <taxon>Dikarya</taxon>
        <taxon>Basidiomycota</taxon>
        <taxon>Agaricomycotina</taxon>
        <taxon>Agaricomycetes</taxon>
        <taxon>Agaricomycetidae</taxon>
        <taxon>Agaricales</taxon>
        <taxon>Agaricineae</taxon>
        <taxon>Strophariaceae</taxon>
        <taxon>Psilocybe</taxon>
    </lineage>
</organism>